<evidence type="ECO:0000313" key="4">
    <source>
        <dbReference type="Proteomes" id="UP001082703"/>
    </source>
</evidence>
<dbReference type="Proteomes" id="UP001082703">
    <property type="component" value="Unassembled WGS sequence"/>
</dbReference>
<keyword evidence="2" id="KW-0812">Transmembrane</keyword>
<evidence type="ECO:0000313" key="3">
    <source>
        <dbReference type="EMBL" id="MCY1714323.1"/>
    </source>
</evidence>
<proteinExistence type="predicted"/>
<protein>
    <submittedName>
        <fullName evidence="3">Uncharacterized protein</fullName>
    </submittedName>
</protein>
<name>A0ABT4BW87_9FIRM</name>
<keyword evidence="2" id="KW-1133">Transmembrane helix</keyword>
<keyword evidence="2" id="KW-0472">Membrane</keyword>
<reference evidence="3 4" key="1">
    <citation type="submission" date="2022-11" db="EMBL/GenBank/DDBJ databases">
        <authorList>
            <person name="Caiyu Z."/>
        </authorList>
    </citation>
    <scope>NUCLEOTIDE SEQUENCE [LARGE SCALE GENOMIC DNA]</scope>
    <source>
        <strain evidence="3 4">YR-4</strain>
    </source>
</reference>
<feature type="compositionally biased region" description="Low complexity" evidence="1">
    <location>
        <begin position="108"/>
        <end position="134"/>
    </location>
</feature>
<sequence>MGEYNENGYENREKRQSKKAKIVSTRLLTIIQITVCSVVLLTVVFIRLFGGNAYMAVKNWYRQNLNNSIVAEEDIENIKHSVVEFFPPVSSLLPNSGTSSAASEQPKSSRSIASQAASQQPSGSPADSASQKAG</sequence>
<feature type="transmembrane region" description="Helical" evidence="2">
    <location>
        <begin position="27"/>
        <end position="49"/>
    </location>
</feature>
<dbReference type="EMBL" id="JAPOHA010000007">
    <property type="protein sequence ID" value="MCY1714323.1"/>
    <property type="molecule type" value="Genomic_DNA"/>
</dbReference>
<keyword evidence="4" id="KW-1185">Reference proteome</keyword>
<feature type="region of interest" description="Disordered" evidence="1">
    <location>
        <begin position="95"/>
        <end position="134"/>
    </location>
</feature>
<dbReference type="RefSeq" id="WP_268058364.1">
    <property type="nucleotide sequence ID" value="NZ_JAPOHA010000007.1"/>
</dbReference>
<feature type="compositionally biased region" description="Polar residues" evidence="1">
    <location>
        <begin position="95"/>
        <end position="106"/>
    </location>
</feature>
<comment type="caution">
    <text evidence="3">The sequence shown here is derived from an EMBL/GenBank/DDBJ whole genome shotgun (WGS) entry which is preliminary data.</text>
</comment>
<organism evidence="3 4">
    <name type="scientific">Caproiciproducens galactitolivorans</name>
    <dbReference type="NCBI Taxonomy" id="642589"/>
    <lineage>
        <taxon>Bacteria</taxon>
        <taxon>Bacillati</taxon>
        <taxon>Bacillota</taxon>
        <taxon>Clostridia</taxon>
        <taxon>Eubacteriales</taxon>
        <taxon>Acutalibacteraceae</taxon>
        <taxon>Caproiciproducens</taxon>
    </lineage>
</organism>
<evidence type="ECO:0000256" key="2">
    <source>
        <dbReference type="SAM" id="Phobius"/>
    </source>
</evidence>
<gene>
    <name evidence="3" type="ORF">OUY18_08650</name>
</gene>
<evidence type="ECO:0000256" key="1">
    <source>
        <dbReference type="SAM" id="MobiDB-lite"/>
    </source>
</evidence>
<accession>A0ABT4BW87</accession>